<name>A0A1T3A6Y3_PSEFL</name>
<accession>A0A1T3A6Y3</accession>
<dbReference type="AlphaFoldDB" id="A0A1T3A6Y3"/>
<dbReference type="Proteomes" id="UP000248640">
    <property type="component" value="Chromosome 1"/>
</dbReference>
<protein>
    <submittedName>
        <fullName evidence="1">Protein of uncharacterized function (DUF1120)</fullName>
    </submittedName>
</protein>
<dbReference type="GeneID" id="61635784"/>
<organism evidence="1 2">
    <name type="scientific">Pseudomonas fluorescens</name>
    <dbReference type="NCBI Taxonomy" id="294"/>
    <lineage>
        <taxon>Bacteria</taxon>
        <taxon>Pseudomonadati</taxon>
        <taxon>Pseudomonadota</taxon>
        <taxon>Gammaproteobacteria</taxon>
        <taxon>Pseudomonadales</taxon>
        <taxon>Pseudomonadaceae</taxon>
        <taxon>Pseudomonas</taxon>
    </lineage>
</organism>
<dbReference type="Pfam" id="PF06551">
    <property type="entry name" value="DUF1120"/>
    <property type="match status" value="1"/>
</dbReference>
<sequence length="217" mass="22515">MKKIVGLTLGIACLAAALTAQATTNTSAQLVVRGTITPAACNLSLAGSGIIDYGTIRSGELSQTAFNPREERSTSLIVNCGTTPARFGITFTDLQAGSKVPGILGAGFTEAQNFGLGAVGARRTGGYSVTLRDLRSSSIALYPIMRIGAGAWNNSDGKVAQSPAQYSWRNGATFTPTAVNQLTGTLAVKAVINRAQDLDLSRDVSIDGRATLVLSYI</sequence>
<evidence type="ECO:0000313" key="2">
    <source>
        <dbReference type="Proteomes" id="UP000248640"/>
    </source>
</evidence>
<gene>
    <name evidence="1" type="ORF">NCTC10038_05885</name>
</gene>
<proteinExistence type="predicted"/>
<dbReference type="RefSeq" id="WP_053258598.1">
    <property type="nucleotide sequence ID" value="NZ_CBCRXZ010000004.1"/>
</dbReference>
<reference evidence="1 2" key="1">
    <citation type="submission" date="2018-06" db="EMBL/GenBank/DDBJ databases">
        <authorList>
            <consortium name="Pathogen Informatics"/>
            <person name="Doyle S."/>
        </authorList>
    </citation>
    <scope>NUCLEOTIDE SEQUENCE [LARGE SCALE GENOMIC DNA]</scope>
    <source>
        <strain evidence="1 2">NCTC10038</strain>
    </source>
</reference>
<dbReference type="InterPro" id="IPR010546">
    <property type="entry name" value="DUF1120"/>
</dbReference>
<evidence type="ECO:0000313" key="1">
    <source>
        <dbReference type="EMBL" id="SQF96808.1"/>
    </source>
</evidence>
<dbReference type="EMBL" id="LS483372">
    <property type="protein sequence ID" value="SQF96808.1"/>
    <property type="molecule type" value="Genomic_DNA"/>
</dbReference>